<name>A0ABR4A5I5_9LECA</name>
<evidence type="ECO:0000256" key="1">
    <source>
        <dbReference type="SAM" id="Phobius"/>
    </source>
</evidence>
<reference evidence="2 3" key="1">
    <citation type="submission" date="2024-09" db="EMBL/GenBank/DDBJ databases">
        <title>Rethinking Asexuality: The Enigmatic Case of Functional Sexual Genes in Lepraria (Stereocaulaceae).</title>
        <authorList>
            <person name="Doellman M."/>
            <person name="Sun Y."/>
            <person name="Barcenas-Pena A."/>
            <person name="Lumbsch H.T."/>
            <person name="Grewe F."/>
        </authorList>
    </citation>
    <scope>NUCLEOTIDE SEQUENCE [LARGE SCALE GENOMIC DNA]</scope>
    <source>
        <strain evidence="2 3">Mercado 3170</strain>
    </source>
</reference>
<protein>
    <submittedName>
        <fullName evidence="2">Uncharacterized protein</fullName>
    </submittedName>
</protein>
<keyword evidence="1" id="KW-0812">Transmembrane</keyword>
<gene>
    <name evidence="2" type="ORF">N7G274_006111</name>
</gene>
<keyword evidence="3" id="KW-1185">Reference proteome</keyword>
<evidence type="ECO:0000313" key="3">
    <source>
        <dbReference type="Proteomes" id="UP001590950"/>
    </source>
</evidence>
<accession>A0ABR4A5I5</accession>
<sequence length="169" mass="18905">MNSRASITPFLEHMLASHRVDFDTALPKISNNRQLGCCFFALLLGLSLMSFESRTSTPHWQNDRISTRPHSTCQNQCPLPRWGNVRHVWHAWRPEKRRVNKGPVTVVEVAIAIAVISAGGRLYAMYNHKVSRLGWDDALIVVAADAASSWLALVIGMVTRGSLVNISMR</sequence>
<feature type="transmembrane region" description="Helical" evidence="1">
    <location>
        <begin position="138"/>
        <end position="159"/>
    </location>
</feature>
<comment type="caution">
    <text evidence="2">The sequence shown here is derived from an EMBL/GenBank/DDBJ whole genome shotgun (WGS) entry which is preliminary data.</text>
</comment>
<keyword evidence="1" id="KW-1133">Transmembrane helix</keyword>
<feature type="transmembrane region" description="Helical" evidence="1">
    <location>
        <begin position="106"/>
        <end position="126"/>
    </location>
</feature>
<organism evidence="2 3">
    <name type="scientific">Stereocaulon virgatum</name>
    <dbReference type="NCBI Taxonomy" id="373712"/>
    <lineage>
        <taxon>Eukaryota</taxon>
        <taxon>Fungi</taxon>
        <taxon>Dikarya</taxon>
        <taxon>Ascomycota</taxon>
        <taxon>Pezizomycotina</taxon>
        <taxon>Lecanoromycetes</taxon>
        <taxon>OSLEUM clade</taxon>
        <taxon>Lecanoromycetidae</taxon>
        <taxon>Lecanorales</taxon>
        <taxon>Lecanorineae</taxon>
        <taxon>Stereocaulaceae</taxon>
        <taxon>Stereocaulon</taxon>
    </lineage>
</organism>
<dbReference type="Proteomes" id="UP001590950">
    <property type="component" value="Unassembled WGS sequence"/>
</dbReference>
<proteinExistence type="predicted"/>
<keyword evidence="1" id="KW-0472">Membrane</keyword>
<evidence type="ECO:0000313" key="2">
    <source>
        <dbReference type="EMBL" id="KAL2041167.1"/>
    </source>
</evidence>
<dbReference type="EMBL" id="JBEFKJ010000018">
    <property type="protein sequence ID" value="KAL2041167.1"/>
    <property type="molecule type" value="Genomic_DNA"/>
</dbReference>